<keyword evidence="6" id="KW-1185">Reference proteome</keyword>
<name>A0A0C3DBV7_9AGAM</name>
<feature type="compositionally biased region" description="Low complexity" evidence="3">
    <location>
        <begin position="1"/>
        <end position="13"/>
    </location>
</feature>
<dbReference type="Pfam" id="PF00098">
    <property type="entry name" value="zf-CCHC"/>
    <property type="match status" value="1"/>
</dbReference>
<feature type="region of interest" description="Disordered" evidence="3">
    <location>
        <begin position="1"/>
        <end position="27"/>
    </location>
</feature>
<feature type="compositionally biased region" description="Polar residues" evidence="3">
    <location>
        <begin position="16"/>
        <end position="27"/>
    </location>
</feature>
<evidence type="ECO:0000256" key="2">
    <source>
        <dbReference type="PROSITE-ProRule" id="PRU00047"/>
    </source>
</evidence>
<proteinExistence type="predicted"/>
<keyword evidence="2" id="KW-0862">Zinc</keyword>
<evidence type="ECO:0000313" key="6">
    <source>
        <dbReference type="Proteomes" id="UP000053989"/>
    </source>
</evidence>
<dbReference type="InterPro" id="IPR001878">
    <property type="entry name" value="Znf_CCHC"/>
</dbReference>
<organism evidence="5 6">
    <name type="scientific">Scleroderma citrinum Foug A</name>
    <dbReference type="NCBI Taxonomy" id="1036808"/>
    <lineage>
        <taxon>Eukaryota</taxon>
        <taxon>Fungi</taxon>
        <taxon>Dikarya</taxon>
        <taxon>Basidiomycota</taxon>
        <taxon>Agaricomycotina</taxon>
        <taxon>Agaricomycetes</taxon>
        <taxon>Agaricomycetidae</taxon>
        <taxon>Boletales</taxon>
        <taxon>Sclerodermatineae</taxon>
        <taxon>Sclerodermataceae</taxon>
        <taxon>Scleroderma</taxon>
    </lineage>
</organism>
<dbReference type="Proteomes" id="UP000053989">
    <property type="component" value="Unassembled WGS sequence"/>
</dbReference>
<gene>
    <name evidence="5" type="ORF">SCLCIDRAFT_31525</name>
</gene>
<evidence type="ECO:0000256" key="3">
    <source>
        <dbReference type="SAM" id="MobiDB-lite"/>
    </source>
</evidence>
<dbReference type="OrthoDB" id="8026949at2759"/>
<evidence type="ECO:0000256" key="1">
    <source>
        <dbReference type="ARBA" id="ARBA00022664"/>
    </source>
</evidence>
<dbReference type="GO" id="GO:0003676">
    <property type="term" value="F:nucleic acid binding"/>
    <property type="evidence" value="ECO:0007669"/>
    <property type="project" value="InterPro"/>
</dbReference>
<sequence length="152" mass="17130">MFFPSFRSAPSFRETVGTSSPSATQRPGNSAFCKGITCYNCRGEGHLTSECRQPKKDKGKAPQARLYAVDVHKDEEDTLRNEEIGEVHSTDLTNENMNDTVHNTQEAKEPEGEPLNTYVIINEEDDDDELVGYLRAMHSIEELEEPDDKHIV</sequence>
<dbReference type="GO" id="GO:0008270">
    <property type="term" value="F:zinc ion binding"/>
    <property type="evidence" value="ECO:0007669"/>
    <property type="project" value="UniProtKB-KW"/>
</dbReference>
<reference evidence="5 6" key="1">
    <citation type="submission" date="2014-04" db="EMBL/GenBank/DDBJ databases">
        <authorList>
            <consortium name="DOE Joint Genome Institute"/>
            <person name="Kuo A."/>
            <person name="Kohler A."/>
            <person name="Nagy L.G."/>
            <person name="Floudas D."/>
            <person name="Copeland A."/>
            <person name="Barry K.W."/>
            <person name="Cichocki N."/>
            <person name="Veneault-Fourrey C."/>
            <person name="LaButti K."/>
            <person name="Lindquist E.A."/>
            <person name="Lipzen A."/>
            <person name="Lundell T."/>
            <person name="Morin E."/>
            <person name="Murat C."/>
            <person name="Sun H."/>
            <person name="Tunlid A."/>
            <person name="Henrissat B."/>
            <person name="Grigoriev I.V."/>
            <person name="Hibbett D.S."/>
            <person name="Martin F."/>
            <person name="Nordberg H.P."/>
            <person name="Cantor M.N."/>
            <person name="Hua S.X."/>
        </authorList>
    </citation>
    <scope>NUCLEOTIDE SEQUENCE [LARGE SCALE GENOMIC DNA]</scope>
    <source>
        <strain evidence="5 6">Foug A</strain>
    </source>
</reference>
<dbReference type="SUPFAM" id="SSF57756">
    <property type="entry name" value="Retrovirus zinc finger-like domains"/>
    <property type="match status" value="1"/>
</dbReference>
<dbReference type="InterPro" id="IPR036875">
    <property type="entry name" value="Znf_CCHC_sf"/>
</dbReference>
<dbReference type="PROSITE" id="PS50158">
    <property type="entry name" value="ZF_CCHC"/>
    <property type="match status" value="1"/>
</dbReference>
<dbReference type="GO" id="GO:0006397">
    <property type="term" value="P:mRNA processing"/>
    <property type="evidence" value="ECO:0007669"/>
    <property type="project" value="UniProtKB-KW"/>
</dbReference>
<dbReference type="HOGENOM" id="CLU_1939382_0_0_1"/>
<dbReference type="InParanoid" id="A0A0C3DBV7"/>
<dbReference type="SMART" id="SM00343">
    <property type="entry name" value="ZnF_C2HC"/>
    <property type="match status" value="1"/>
</dbReference>
<protein>
    <recommendedName>
        <fullName evidence="4">CCHC-type domain-containing protein</fullName>
    </recommendedName>
</protein>
<dbReference type="AlphaFoldDB" id="A0A0C3DBV7"/>
<keyword evidence="2" id="KW-0863">Zinc-finger</keyword>
<dbReference type="EMBL" id="KN822167">
    <property type="protein sequence ID" value="KIM53899.1"/>
    <property type="molecule type" value="Genomic_DNA"/>
</dbReference>
<accession>A0A0C3DBV7</accession>
<dbReference type="Gene3D" id="4.10.60.10">
    <property type="entry name" value="Zinc finger, CCHC-type"/>
    <property type="match status" value="1"/>
</dbReference>
<reference evidence="6" key="2">
    <citation type="submission" date="2015-01" db="EMBL/GenBank/DDBJ databases">
        <title>Evolutionary Origins and Diversification of the Mycorrhizal Mutualists.</title>
        <authorList>
            <consortium name="DOE Joint Genome Institute"/>
            <consortium name="Mycorrhizal Genomics Consortium"/>
            <person name="Kohler A."/>
            <person name="Kuo A."/>
            <person name="Nagy L.G."/>
            <person name="Floudas D."/>
            <person name="Copeland A."/>
            <person name="Barry K.W."/>
            <person name="Cichocki N."/>
            <person name="Veneault-Fourrey C."/>
            <person name="LaButti K."/>
            <person name="Lindquist E.A."/>
            <person name="Lipzen A."/>
            <person name="Lundell T."/>
            <person name="Morin E."/>
            <person name="Murat C."/>
            <person name="Riley R."/>
            <person name="Ohm R."/>
            <person name="Sun H."/>
            <person name="Tunlid A."/>
            <person name="Henrissat B."/>
            <person name="Grigoriev I.V."/>
            <person name="Hibbett D.S."/>
            <person name="Martin F."/>
        </authorList>
    </citation>
    <scope>NUCLEOTIDE SEQUENCE [LARGE SCALE GENOMIC DNA]</scope>
    <source>
        <strain evidence="6">Foug A</strain>
    </source>
</reference>
<feature type="domain" description="CCHC-type" evidence="4">
    <location>
        <begin position="38"/>
        <end position="53"/>
    </location>
</feature>
<evidence type="ECO:0000259" key="4">
    <source>
        <dbReference type="PROSITE" id="PS50158"/>
    </source>
</evidence>
<evidence type="ECO:0000313" key="5">
    <source>
        <dbReference type="EMBL" id="KIM53899.1"/>
    </source>
</evidence>
<keyword evidence="2" id="KW-0479">Metal-binding</keyword>
<keyword evidence="1" id="KW-0507">mRNA processing</keyword>